<proteinExistence type="predicted"/>
<reference evidence="2 3" key="1">
    <citation type="submission" date="2015-04" db="EMBL/GenBank/DDBJ databases">
        <title>Complete Genome Sequence of Kosmotoga pacifica SLHLJ1.</title>
        <authorList>
            <person name="Jiang L.J."/>
            <person name="Shao Z.Z."/>
            <person name="Jebbar M."/>
        </authorList>
    </citation>
    <scope>NUCLEOTIDE SEQUENCE [LARGE SCALE GENOMIC DNA]</scope>
    <source>
        <strain evidence="2 3">SLHLJ1</strain>
    </source>
</reference>
<sequence>MKRKAVVLVMLAVFLIAGQIAFAGSKDNVISVVERANSLIESLIDQAVQIVANLNEDAEGYDEAVQSIGEALVKMTSAISTSVIKWAEKQGVTVECYPVEVVLGNQIFIVDPLRVIDD</sequence>
<evidence type="ECO:0000313" key="3">
    <source>
        <dbReference type="Proteomes" id="UP000035159"/>
    </source>
</evidence>
<name>A0A0G2ZD36_9BACT</name>
<dbReference type="STRING" id="1330330.IX53_09245"/>
<accession>A0A0G2ZD36</accession>
<organism evidence="2 3">
    <name type="scientific">Kosmotoga pacifica</name>
    <dbReference type="NCBI Taxonomy" id="1330330"/>
    <lineage>
        <taxon>Bacteria</taxon>
        <taxon>Thermotogati</taxon>
        <taxon>Thermotogota</taxon>
        <taxon>Thermotogae</taxon>
        <taxon>Kosmotogales</taxon>
        <taxon>Kosmotogaceae</taxon>
        <taxon>Kosmotoga</taxon>
    </lineage>
</organism>
<keyword evidence="1" id="KW-0732">Signal</keyword>
<feature type="chain" id="PRO_5002551062" evidence="1">
    <location>
        <begin position="24"/>
        <end position="118"/>
    </location>
</feature>
<gene>
    <name evidence="2" type="ORF">IX53_09245</name>
</gene>
<dbReference type="OrthoDB" id="47392at2"/>
<evidence type="ECO:0000313" key="2">
    <source>
        <dbReference type="EMBL" id="AKI97976.1"/>
    </source>
</evidence>
<dbReference type="EMBL" id="CP011232">
    <property type="protein sequence ID" value="AKI97976.1"/>
    <property type="molecule type" value="Genomic_DNA"/>
</dbReference>
<dbReference type="PATRIC" id="fig|1330330.3.peg.1878"/>
<keyword evidence="3" id="KW-1185">Reference proteome</keyword>
<protein>
    <submittedName>
        <fullName evidence="2">Uncharacterized protein</fullName>
    </submittedName>
</protein>
<dbReference type="Proteomes" id="UP000035159">
    <property type="component" value="Chromosome"/>
</dbReference>
<dbReference type="KEGG" id="kpf:IX53_09245"/>
<feature type="signal peptide" evidence="1">
    <location>
        <begin position="1"/>
        <end position="23"/>
    </location>
</feature>
<dbReference type="RefSeq" id="WP_047755111.1">
    <property type="nucleotide sequence ID" value="NZ_CAJUHA010000018.1"/>
</dbReference>
<evidence type="ECO:0000256" key="1">
    <source>
        <dbReference type="SAM" id="SignalP"/>
    </source>
</evidence>
<dbReference type="AlphaFoldDB" id="A0A0G2ZD36"/>